<protein>
    <submittedName>
        <fullName evidence="1">Uncharacterized protein</fullName>
    </submittedName>
</protein>
<gene>
    <name evidence="1" type="ORF">J2X06_001953</name>
</gene>
<sequence length="129" mass="13762">MPNTPNINLDIRLAGSSDPGWHNVTASNGQIYGYCYTGGDDGAGGLEQTTGQGRDTALVQLIADQRYQISGHNFFNDTNNQLSWSGNSGRAGTIIDANSHVETAEYNVIVTDTGNGNCTIQCDPPIINR</sequence>
<organism evidence="1 2">
    <name type="scientific">Lysobacter niastensis</name>
    <dbReference type="NCBI Taxonomy" id="380629"/>
    <lineage>
        <taxon>Bacteria</taxon>
        <taxon>Pseudomonadati</taxon>
        <taxon>Pseudomonadota</taxon>
        <taxon>Gammaproteobacteria</taxon>
        <taxon>Lysobacterales</taxon>
        <taxon>Lysobacteraceae</taxon>
        <taxon>Lysobacter</taxon>
    </lineage>
</organism>
<evidence type="ECO:0000313" key="2">
    <source>
        <dbReference type="Proteomes" id="UP001251524"/>
    </source>
</evidence>
<accession>A0ABU1WAT8</accession>
<dbReference type="EMBL" id="JAVDVY010000002">
    <property type="protein sequence ID" value="MDR7134744.1"/>
    <property type="molecule type" value="Genomic_DNA"/>
</dbReference>
<dbReference type="Proteomes" id="UP001251524">
    <property type="component" value="Unassembled WGS sequence"/>
</dbReference>
<evidence type="ECO:0000313" key="1">
    <source>
        <dbReference type="EMBL" id="MDR7134744.1"/>
    </source>
</evidence>
<dbReference type="RefSeq" id="WP_310061606.1">
    <property type="nucleotide sequence ID" value="NZ_JAVDVY010000002.1"/>
</dbReference>
<proteinExistence type="predicted"/>
<comment type="caution">
    <text evidence="1">The sequence shown here is derived from an EMBL/GenBank/DDBJ whole genome shotgun (WGS) entry which is preliminary data.</text>
</comment>
<reference evidence="1 2" key="1">
    <citation type="submission" date="2023-07" db="EMBL/GenBank/DDBJ databases">
        <title>Sorghum-associated microbial communities from plants grown in Nebraska, USA.</title>
        <authorList>
            <person name="Schachtman D."/>
        </authorList>
    </citation>
    <scope>NUCLEOTIDE SEQUENCE [LARGE SCALE GENOMIC DNA]</scope>
    <source>
        <strain evidence="1 2">BE198</strain>
    </source>
</reference>
<name>A0ABU1WAT8_9GAMM</name>
<keyword evidence="2" id="KW-1185">Reference proteome</keyword>